<dbReference type="Pfam" id="PF00078">
    <property type="entry name" value="RVT_1"/>
    <property type="match status" value="1"/>
</dbReference>
<dbReference type="Gene3D" id="3.30.420.10">
    <property type="entry name" value="Ribonuclease H-like superfamily/Ribonuclease H"/>
    <property type="match status" value="1"/>
</dbReference>
<dbReference type="Pfam" id="PF17921">
    <property type="entry name" value="Integrase_H2C2"/>
    <property type="match status" value="1"/>
</dbReference>
<dbReference type="GO" id="GO:0003964">
    <property type="term" value="F:RNA-directed DNA polymerase activity"/>
    <property type="evidence" value="ECO:0007669"/>
    <property type="project" value="UniProtKB-KW"/>
</dbReference>
<dbReference type="InterPro" id="IPR001584">
    <property type="entry name" value="Integrase_cat-core"/>
</dbReference>
<reference evidence="17" key="1">
    <citation type="submission" date="2024-04" db="EMBL/GenBank/DDBJ databases">
        <title>Salinicola lusitanus LLJ914,a marine bacterium isolated from the Okinawa Trough.</title>
        <authorList>
            <person name="Li J."/>
        </authorList>
    </citation>
    <scope>NUCLEOTIDE SEQUENCE [LARGE SCALE GENOMIC DNA]</scope>
</reference>
<evidence type="ECO:0000256" key="11">
    <source>
        <dbReference type="ARBA" id="ARBA00022918"/>
    </source>
</evidence>
<evidence type="ECO:0000256" key="4">
    <source>
        <dbReference type="ARBA" id="ARBA00022695"/>
    </source>
</evidence>
<dbReference type="GO" id="GO:0003723">
    <property type="term" value="F:RNA binding"/>
    <property type="evidence" value="ECO:0007669"/>
    <property type="project" value="UniProtKB-KW"/>
</dbReference>
<feature type="domain" description="Integrase catalytic" evidence="15">
    <location>
        <begin position="988"/>
        <end position="1145"/>
    </location>
</feature>
<dbReference type="FunFam" id="3.30.420.10:FF:000269">
    <property type="entry name" value="Uncharacterized protein"/>
    <property type="match status" value="1"/>
</dbReference>
<dbReference type="InterPro" id="IPR043128">
    <property type="entry name" value="Rev_trsase/Diguanyl_cyclase"/>
</dbReference>
<dbReference type="PROSITE" id="PS50994">
    <property type="entry name" value="INTEGRASE"/>
    <property type="match status" value="1"/>
</dbReference>
<dbReference type="InterPro" id="IPR036397">
    <property type="entry name" value="RNaseH_sf"/>
</dbReference>
<dbReference type="InterPro" id="IPR000477">
    <property type="entry name" value="RT_dom"/>
</dbReference>
<dbReference type="InterPro" id="IPR021109">
    <property type="entry name" value="Peptidase_aspartic_dom_sf"/>
</dbReference>
<evidence type="ECO:0000256" key="13">
    <source>
        <dbReference type="SAM" id="MobiDB-lite"/>
    </source>
</evidence>
<name>A0AAW0MRH8_9GOBI</name>
<keyword evidence="10" id="KW-0229">DNA integration</keyword>
<evidence type="ECO:0000256" key="1">
    <source>
        <dbReference type="ARBA" id="ARBA00010879"/>
    </source>
</evidence>
<dbReference type="PROSITE" id="PS00141">
    <property type="entry name" value="ASP_PROTEASE"/>
    <property type="match status" value="1"/>
</dbReference>
<keyword evidence="8" id="KW-0460">Magnesium</keyword>
<evidence type="ECO:0000256" key="6">
    <source>
        <dbReference type="ARBA" id="ARBA00022759"/>
    </source>
</evidence>
<feature type="domain" description="Reverse transcriptase" evidence="14">
    <location>
        <begin position="353"/>
        <end position="532"/>
    </location>
</feature>
<evidence type="ECO:0000259" key="15">
    <source>
        <dbReference type="PROSITE" id="PS50994"/>
    </source>
</evidence>
<dbReference type="SUPFAM" id="SSF56672">
    <property type="entry name" value="DNA/RNA polymerases"/>
    <property type="match status" value="1"/>
</dbReference>
<dbReference type="FunFam" id="3.30.70.270:FF:000020">
    <property type="entry name" value="Transposon Tf2-6 polyprotein-like Protein"/>
    <property type="match status" value="1"/>
</dbReference>
<evidence type="ECO:0000256" key="2">
    <source>
        <dbReference type="ARBA" id="ARBA00012180"/>
    </source>
</evidence>
<evidence type="ECO:0000259" key="14">
    <source>
        <dbReference type="PROSITE" id="PS50878"/>
    </source>
</evidence>
<feature type="compositionally biased region" description="Basic and acidic residues" evidence="13">
    <location>
        <begin position="763"/>
        <end position="772"/>
    </location>
</feature>
<dbReference type="InterPro" id="IPR001969">
    <property type="entry name" value="Aspartic_peptidase_AS"/>
</dbReference>
<dbReference type="FunFam" id="1.10.340.70:FF:000001">
    <property type="entry name" value="Retrovirus-related Pol polyprotein from transposon gypsy-like Protein"/>
    <property type="match status" value="1"/>
</dbReference>
<evidence type="ECO:0000256" key="5">
    <source>
        <dbReference type="ARBA" id="ARBA00022722"/>
    </source>
</evidence>
<evidence type="ECO:0000256" key="12">
    <source>
        <dbReference type="ARBA" id="ARBA00039658"/>
    </source>
</evidence>
<keyword evidence="7" id="KW-0378">Hydrolase</keyword>
<dbReference type="Gene3D" id="1.10.340.70">
    <property type="match status" value="1"/>
</dbReference>
<keyword evidence="9" id="KW-0694">RNA-binding</keyword>
<keyword evidence="6" id="KW-0255">Endonuclease</keyword>
<feature type="compositionally biased region" description="Basic and acidic residues" evidence="13">
    <location>
        <begin position="1406"/>
        <end position="1422"/>
    </location>
</feature>
<dbReference type="GO" id="GO:0004523">
    <property type="term" value="F:RNA-DNA hybrid ribonuclease activity"/>
    <property type="evidence" value="ECO:0007669"/>
    <property type="project" value="UniProtKB-EC"/>
</dbReference>
<dbReference type="SUPFAM" id="SSF53098">
    <property type="entry name" value="Ribonuclease H-like"/>
    <property type="match status" value="1"/>
</dbReference>
<gene>
    <name evidence="16" type="ORF">WMY93_028864</name>
</gene>
<evidence type="ECO:0000256" key="7">
    <source>
        <dbReference type="ARBA" id="ARBA00022801"/>
    </source>
</evidence>
<dbReference type="GO" id="GO:0015074">
    <property type="term" value="P:DNA integration"/>
    <property type="evidence" value="ECO:0007669"/>
    <property type="project" value="UniProtKB-KW"/>
</dbReference>
<dbReference type="Gene3D" id="2.40.70.10">
    <property type="entry name" value="Acid Proteases"/>
    <property type="match status" value="1"/>
</dbReference>
<evidence type="ECO:0000256" key="3">
    <source>
        <dbReference type="ARBA" id="ARBA00022679"/>
    </source>
</evidence>
<organism evidence="16 17">
    <name type="scientific">Mugilogobius chulae</name>
    <name type="common">yellowstripe goby</name>
    <dbReference type="NCBI Taxonomy" id="88201"/>
    <lineage>
        <taxon>Eukaryota</taxon>
        <taxon>Metazoa</taxon>
        <taxon>Chordata</taxon>
        <taxon>Craniata</taxon>
        <taxon>Vertebrata</taxon>
        <taxon>Euteleostomi</taxon>
        <taxon>Actinopterygii</taxon>
        <taxon>Neopterygii</taxon>
        <taxon>Teleostei</taxon>
        <taxon>Neoteleostei</taxon>
        <taxon>Acanthomorphata</taxon>
        <taxon>Gobiaria</taxon>
        <taxon>Gobiiformes</taxon>
        <taxon>Gobioidei</taxon>
        <taxon>Gobiidae</taxon>
        <taxon>Gobionellinae</taxon>
        <taxon>Mugilogobius</taxon>
    </lineage>
</organism>
<dbReference type="FunFam" id="3.10.10.10:FF:000004">
    <property type="entry name" value="Uncharacterized protein"/>
    <property type="match status" value="1"/>
</dbReference>
<dbReference type="CDD" id="cd09274">
    <property type="entry name" value="RNase_HI_RT_Ty3"/>
    <property type="match status" value="1"/>
</dbReference>
<proteinExistence type="inferred from homology"/>
<dbReference type="PANTHER" id="PTHR37984">
    <property type="entry name" value="PROTEIN CBG26694"/>
    <property type="match status" value="1"/>
</dbReference>
<feature type="region of interest" description="Disordered" evidence="13">
    <location>
        <begin position="1330"/>
        <end position="1467"/>
    </location>
</feature>
<dbReference type="GO" id="GO:0006508">
    <property type="term" value="P:proteolysis"/>
    <property type="evidence" value="ECO:0007669"/>
    <property type="project" value="InterPro"/>
</dbReference>
<keyword evidence="17" id="KW-1185">Reference proteome</keyword>
<feature type="region of interest" description="Disordered" evidence="13">
    <location>
        <begin position="759"/>
        <end position="778"/>
    </location>
</feature>
<dbReference type="CDD" id="cd01647">
    <property type="entry name" value="RT_LTR"/>
    <property type="match status" value="1"/>
</dbReference>
<dbReference type="InterPro" id="IPR050951">
    <property type="entry name" value="Retrovirus_Pol_polyprotein"/>
</dbReference>
<sequence>MLPKGLVGSKSTANVKVNGLECNALLDTGSQVTTMSKSFYDSYLSDQAIHPVADLLEIEGANGQSVPYTGYVKVTLQFPKEFIVTQPEIETLALIVPDVRSNSITPLLIGTNTLDPLYDQFCDDSALKTNMYCGYHQVLKTLQIRHKKSSDGHLGLVNLRNSEPSVIPAGQKVVLEGYANIDNMTNEKCALLEQPAVSSLPGGIFVDCCLINLPRDSPYKVPVVLRNETDRDISLPVRCVIGELSGVKEIMPAAQNTASCSSQQQPVSQTDNQPGSSLTFDFGESLPEKWKVHMTEKLNQFSDIFSHHDLDYGHATKVKHSIKLKDETPFKQRPRPIHPQDYDAVRRHLQALLEAGIIRESQSPFASPIVVVKKKNGDVRLCVDYRRLNMQTIKDAYALPNLEESFSALSGSQWFSVMDLKSGYYQIEMTESDKEKTAFVCPLGFWEWNRMPQGITNAPSTFQRLMERCMGDINLREVLVFLDDIIVFSKTLEEHETRLTNVLNRLRENGLKLSKEKCRFFQTSVRYLGHIVSRNGVETDPQKTEALKTWPRPQTLKDLRSFLGFSGYYRRFVEGYSKIVKPLTNLTAGYPPVRKGARITNIAAKYHNPKEPFGERWTQACQTAFEQIIETLTSAPVLGFANPNLPYVVHTDASTTGLGAALYQEQDGHSRVIAYASRGLSQCEARYPAHKLEFLALKWAITEKFHDYLYGNVFTVVTDNNPLRYVLTKAKLDATSYRWLAALSTFTFDIKYRAGKQNQDADGLSRRPHGELISDSASQEESQRIHEFTSHHLAPVNVVQATCELHTVYQSNPEMSTCYIESLAVHPDAIPSAFVDDDDTLSGLPTVPKYSEAEIAALQRADPAISVVIKICETGEPAPTVIHCPELQLMLKEMSRFEMKDNLLFRKRQCDNKPVYQLVLPQTLRNPVLHSLHDEMGHLGVERTVELTRSRFYWPKMALDVESKIKKCPRCVKRKSQPDKAAPLVNIQTSRPMELVCMDFLSIEPDSHNIKDILVITDHFTKYATAIPTRDQKALTVAKCLWEQFFLHYGFPERLHSDQGRDFESQVIKELCALVGTKKVRTSPYHPRGNPVERYNRTLLSMLGTLRDKEKTKWREYVRPLTHAYNCTRSDVTGFSPYELMFGRQPRLPIDIAFGLPVKKDSGMSHSQYVRNLKSYLKESYQLASANAKKVADKNKRRFDLRVRESTLDIGDRVLVRNLRFRSKHKLADRWESTIYVVQKKAGDMPVYTVCPEGQEGPLRTLHRDLLLPCGFLPEEDEDIVKPKQVSKPRTRTTPVPSEENPPDSDNDDDSQCFYPITVETTMRYVQPDNVTTKENEESVNSPKSQTLSKSMEKGEETLTECGNLPDETENGNLNGNLPDVTLTELDPENTEIDNDETDNSSQADTTERVEQSSEIEHRQSTELDNAAAEQPVSSPELTVSDSLDNQTADTLRRSERPRKPPAKFTYPQLGRPLISFAQTILDGFNRVLVETFEGAPNP</sequence>
<protein>
    <recommendedName>
        <fullName evidence="12">Gypsy retrotransposon integrase-like protein 1</fullName>
        <ecNumber evidence="2">3.1.26.4</ecNumber>
    </recommendedName>
</protein>
<feature type="region of interest" description="Disordered" evidence="13">
    <location>
        <begin position="1279"/>
        <end position="1313"/>
    </location>
</feature>
<evidence type="ECO:0000313" key="16">
    <source>
        <dbReference type="EMBL" id="KAK7882690.1"/>
    </source>
</evidence>
<evidence type="ECO:0000313" key="17">
    <source>
        <dbReference type="Proteomes" id="UP001460270"/>
    </source>
</evidence>
<dbReference type="Proteomes" id="UP001460270">
    <property type="component" value="Unassembled WGS sequence"/>
</dbReference>
<evidence type="ECO:0000256" key="9">
    <source>
        <dbReference type="ARBA" id="ARBA00022884"/>
    </source>
</evidence>
<keyword evidence="3" id="KW-0808">Transferase</keyword>
<dbReference type="Pfam" id="PF17919">
    <property type="entry name" value="RT_RNaseH_2"/>
    <property type="match status" value="1"/>
</dbReference>
<dbReference type="Pfam" id="PF00665">
    <property type="entry name" value="rve"/>
    <property type="match status" value="1"/>
</dbReference>
<comment type="similarity">
    <text evidence="1">Belongs to the beta type-B retroviral polymerase family. HERV class-II K(HML-2) pol subfamily.</text>
</comment>
<dbReference type="Gene3D" id="3.10.10.10">
    <property type="entry name" value="HIV Type 1 Reverse Transcriptase, subunit A, domain 1"/>
    <property type="match status" value="1"/>
</dbReference>
<dbReference type="InterPro" id="IPR041588">
    <property type="entry name" value="Integrase_H2C2"/>
</dbReference>
<dbReference type="CDD" id="cd00303">
    <property type="entry name" value="retropepsin_like"/>
    <property type="match status" value="1"/>
</dbReference>
<dbReference type="InterPro" id="IPR043502">
    <property type="entry name" value="DNA/RNA_pol_sf"/>
</dbReference>
<accession>A0AAW0MRH8</accession>
<dbReference type="InterPro" id="IPR041577">
    <property type="entry name" value="RT_RNaseH_2"/>
</dbReference>
<dbReference type="Gene3D" id="3.30.70.270">
    <property type="match status" value="2"/>
</dbReference>
<dbReference type="FunFam" id="3.10.20.370:FF:000001">
    <property type="entry name" value="Retrovirus-related Pol polyprotein from transposon 17.6-like protein"/>
    <property type="match status" value="1"/>
</dbReference>
<feature type="compositionally biased region" description="Acidic residues" evidence="13">
    <location>
        <begin position="1386"/>
        <end position="1399"/>
    </location>
</feature>
<evidence type="ECO:0000256" key="8">
    <source>
        <dbReference type="ARBA" id="ARBA00022842"/>
    </source>
</evidence>
<dbReference type="PROSITE" id="PS50878">
    <property type="entry name" value="RT_POL"/>
    <property type="match status" value="1"/>
</dbReference>
<dbReference type="PANTHER" id="PTHR37984:SF15">
    <property type="entry name" value="INTEGRASE CATALYTIC DOMAIN-CONTAINING PROTEIN"/>
    <property type="match status" value="1"/>
</dbReference>
<comment type="caution">
    <text evidence="16">The sequence shown here is derived from an EMBL/GenBank/DDBJ whole genome shotgun (WGS) entry which is preliminary data.</text>
</comment>
<dbReference type="EC" id="3.1.26.4" evidence="2"/>
<feature type="region of interest" description="Disordered" evidence="13">
    <location>
        <begin position="257"/>
        <end position="277"/>
    </location>
</feature>
<feature type="compositionally biased region" description="Polar residues" evidence="13">
    <location>
        <begin position="1338"/>
        <end position="1350"/>
    </location>
</feature>
<keyword evidence="5" id="KW-0540">Nuclease</keyword>
<dbReference type="EMBL" id="JBBPFD010000021">
    <property type="protein sequence ID" value="KAK7882690.1"/>
    <property type="molecule type" value="Genomic_DNA"/>
</dbReference>
<dbReference type="GO" id="GO:0004190">
    <property type="term" value="F:aspartic-type endopeptidase activity"/>
    <property type="evidence" value="ECO:0007669"/>
    <property type="project" value="InterPro"/>
</dbReference>
<keyword evidence="4" id="KW-0548">Nucleotidyltransferase</keyword>
<dbReference type="InterPro" id="IPR012337">
    <property type="entry name" value="RNaseH-like_sf"/>
</dbReference>
<feature type="compositionally biased region" description="Polar residues" evidence="13">
    <location>
        <begin position="1432"/>
        <end position="1450"/>
    </location>
</feature>
<feature type="compositionally biased region" description="Acidic residues" evidence="13">
    <location>
        <begin position="1301"/>
        <end position="1311"/>
    </location>
</feature>
<evidence type="ECO:0000256" key="10">
    <source>
        <dbReference type="ARBA" id="ARBA00022908"/>
    </source>
</evidence>
<dbReference type="SUPFAM" id="SSF50630">
    <property type="entry name" value="Acid proteases"/>
    <property type="match status" value="1"/>
</dbReference>
<keyword evidence="11" id="KW-0695">RNA-directed DNA polymerase</keyword>